<dbReference type="InterPro" id="IPR011011">
    <property type="entry name" value="Znf_FYVE_PHD"/>
</dbReference>
<name>A0A2P5C779_PARAD</name>
<proteinExistence type="predicted"/>
<organism evidence="7 8">
    <name type="scientific">Parasponia andersonii</name>
    <name type="common">Sponia andersonii</name>
    <dbReference type="NCBI Taxonomy" id="3476"/>
    <lineage>
        <taxon>Eukaryota</taxon>
        <taxon>Viridiplantae</taxon>
        <taxon>Streptophyta</taxon>
        <taxon>Embryophyta</taxon>
        <taxon>Tracheophyta</taxon>
        <taxon>Spermatophyta</taxon>
        <taxon>Magnoliopsida</taxon>
        <taxon>eudicotyledons</taxon>
        <taxon>Gunneridae</taxon>
        <taxon>Pentapetalae</taxon>
        <taxon>rosids</taxon>
        <taxon>fabids</taxon>
        <taxon>Rosales</taxon>
        <taxon>Cannabaceae</taxon>
        <taxon>Parasponia</taxon>
    </lineage>
</organism>
<dbReference type="SUPFAM" id="SSF57903">
    <property type="entry name" value="FYVE/PHD zinc finger"/>
    <property type="match status" value="1"/>
</dbReference>
<evidence type="ECO:0000256" key="4">
    <source>
        <dbReference type="ARBA" id="ARBA00022833"/>
    </source>
</evidence>
<dbReference type="Gene3D" id="3.30.40.10">
    <property type="entry name" value="Zinc/RING finger domain, C3HC4 (zinc finger)"/>
    <property type="match status" value="1"/>
</dbReference>
<dbReference type="PANTHER" id="PTHR14571:SF9">
    <property type="entry name" value="HISTONE-LYSINE N-METHYLTRANSFERASE SET-26-RELATED"/>
    <property type="match status" value="1"/>
</dbReference>
<feature type="transmembrane region" description="Helical" evidence="6">
    <location>
        <begin position="80"/>
        <end position="102"/>
    </location>
</feature>
<dbReference type="GO" id="GO:0008270">
    <property type="term" value="F:zinc ion binding"/>
    <property type="evidence" value="ECO:0007669"/>
    <property type="project" value="UniProtKB-KW"/>
</dbReference>
<reference evidence="8" key="1">
    <citation type="submission" date="2016-06" db="EMBL/GenBank/DDBJ databases">
        <title>Parallel loss of symbiosis genes in relatives of nitrogen-fixing non-legume Parasponia.</title>
        <authorList>
            <person name="Van Velzen R."/>
            <person name="Holmer R."/>
            <person name="Bu F."/>
            <person name="Rutten L."/>
            <person name="Van Zeijl A."/>
            <person name="Liu W."/>
            <person name="Santuari L."/>
            <person name="Cao Q."/>
            <person name="Sharma T."/>
            <person name="Shen D."/>
            <person name="Roswanjaya Y."/>
            <person name="Wardhani T."/>
            <person name="Kalhor M.S."/>
            <person name="Jansen J."/>
            <person name="Van den Hoogen J."/>
            <person name="Gungor B."/>
            <person name="Hartog M."/>
            <person name="Hontelez J."/>
            <person name="Verver J."/>
            <person name="Yang W.-C."/>
            <person name="Schijlen E."/>
            <person name="Repin R."/>
            <person name="Schilthuizen M."/>
            <person name="Schranz E."/>
            <person name="Heidstra R."/>
            <person name="Miyata K."/>
            <person name="Fedorova E."/>
            <person name="Kohlen W."/>
            <person name="Bisseling T."/>
            <person name="Smit S."/>
            <person name="Geurts R."/>
        </authorList>
    </citation>
    <scope>NUCLEOTIDE SEQUENCE [LARGE SCALE GENOMIC DNA]</scope>
    <source>
        <strain evidence="8">cv. WU1-14</strain>
    </source>
</reference>
<dbReference type="OrthoDB" id="79252at2759"/>
<evidence type="ECO:0000313" key="7">
    <source>
        <dbReference type="EMBL" id="PON56912.1"/>
    </source>
</evidence>
<dbReference type="PROSITE" id="PS01359">
    <property type="entry name" value="ZF_PHD_1"/>
    <property type="match status" value="1"/>
</dbReference>
<dbReference type="GO" id="GO:0005634">
    <property type="term" value="C:nucleus"/>
    <property type="evidence" value="ECO:0007669"/>
    <property type="project" value="UniProtKB-SubCell"/>
</dbReference>
<dbReference type="AlphaFoldDB" id="A0A2P5C779"/>
<keyword evidence="3" id="KW-0863">Zinc-finger</keyword>
<gene>
    <name evidence="7" type="ORF">PanWU01x14_177780</name>
</gene>
<dbReference type="InterPro" id="IPR019786">
    <property type="entry name" value="Zinc_finger_PHD-type_CS"/>
</dbReference>
<accession>A0A2P5C779</accession>
<keyword evidence="6" id="KW-1133">Transmembrane helix</keyword>
<evidence type="ECO:0000256" key="2">
    <source>
        <dbReference type="ARBA" id="ARBA00022723"/>
    </source>
</evidence>
<keyword evidence="4" id="KW-0862">Zinc</keyword>
<evidence type="ECO:0000256" key="3">
    <source>
        <dbReference type="ARBA" id="ARBA00022771"/>
    </source>
</evidence>
<dbReference type="EMBL" id="JXTB01000165">
    <property type="protein sequence ID" value="PON56912.1"/>
    <property type="molecule type" value="Genomic_DNA"/>
</dbReference>
<keyword evidence="6" id="KW-0472">Membrane</keyword>
<comment type="subcellular location">
    <subcellularLocation>
        <location evidence="1">Nucleus</location>
    </subcellularLocation>
</comment>
<keyword evidence="6" id="KW-0812">Transmembrane</keyword>
<feature type="transmembrane region" description="Helical" evidence="6">
    <location>
        <begin position="108"/>
        <end position="129"/>
    </location>
</feature>
<comment type="caution">
    <text evidence="7">The sequence shown here is derived from an EMBL/GenBank/DDBJ whole genome shotgun (WGS) entry which is preliminary data.</text>
</comment>
<dbReference type="InterPro" id="IPR013083">
    <property type="entry name" value="Znf_RING/FYVE/PHD"/>
</dbReference>
<protein>
    <submittedName>
        <fullName evidence="7">Zinc finger, PHD-type, conserved site</fullName>
    </submittedName>
</protein>
<evidence type="ECO:0000256" key="1">
    <source>
        <dbReference type="ARBA" id="ARBA00004123"/>
    </source>
</evidence>
<evidence type="ECO:0000313" key="8">
    <source>
        <dbReference type="Proteomes" id="UP000237105"/>
    </source>
</evidence>
<evidence type="ECO:0000256" key="5">
    <source>
        <dbReference type="ARBA" id="ARBA00023242"/>
    </source>
</evidence>
<dbReference type="PANTHER" id="PTHR14571">
    <property type="entry name" value="HISTONE-LYSINE N-METHYLTRANSFERASE SET-26-RELATED"/>
    <property type="match status" value="1"/>
</dbReference>
<evidence type="ECO:0000256" key="6">
    <source>
        <dbReference type="SAM" id="Phobius"/>
    </source>
</evidence>
<feature type="transmembrane region" description="Helical" evidence="6">
    <location>
        <begin position="136"/>
        <end position="156"/>
    </location>
</feature>
<keyword evidence="8" id="KW-1185">Reference proteome</keyword>
<dbReference type="Proteomes" id="UP000237105">
    <property type="component" value="Unassembled WGS sequence"/>
</dbReference>
<sequence length="157" mass="17983">MKGRSYHLQSSDLSDDWANGSWTVDCVCGVNFDDGEERVNCDECGVWVHTRCSWYVKGDDIFVCDQCKSKNNRNDSVDTFQIHVFLVLVMLLNSYCFFFFFFFPLVKFFILLASLLAKRVIVLIVPAVYNKPWLKSFLGGLKIGLLSDGLLPLLFIN</sequence>
<keyword evidence="2" id="KW-0479">Metal-binding</keyword>
<keyword evidence="5" id="KW-0539">Nucleus</keyword>